<dbReference type="PANTHER" id="PTHR13707">
    <property type="entry name" value="KETOACID-COENZYME A TRANSFERASE"/>
    <property type="match status" value="1"/>
</dbReference>
<organism evidence="3 4">
    <name type="scientific">Sporosarcina limicola</name>
    <dbReference type="NCBI Taxonomy" id="34101"/>
    <lineage>
        <taxon>Bacteria</taxon>
        <taxon>Bacillati</taxon>
        <taxon>Bacillota</taxon>
        <taxon>Bacilli</taxon>
        <taxon>Bacillales</taxon>
        <taxon>Caryophanaceae</taxon>
        <taxon>Sporosarcina</taxon>
    </lineage>
</organism>
<comment type="caution">
    <text evidence="3">The sequence shown here is derived from an EMBL/GenBank/DDBJ whole genome shotgun (WGS) entry which is preliminary data.</text>
</comment>
<evidence type="ECO:0000256" key="2">
    <source>
        <dbReference type="ARBA" id="ARBA00022679"/>
    </source>
</evidence>
<evidence type="ECO:0000313" key="3">
    <source>
        <dbReference type="EMBL" id="MBE1554309.1"/>
    </source>
</evidence>
<dbReference type="GO" id="GO:0008410">
    <property type="term" value="F:CoA-transferase activity"/>
    <property type="evidence" value="ECO:0007669"/>
    <property type="project" value="InterPro"/>
</dbReference>
<dbReference type="Gene3D" id="3.40.1080.10">
    <property type="entry name" value="Glutaconate Coenzyme A-transferase"/>
    <property type="match status" value="1"/>
</dbReference>
<evidence type="ECO:0000313" key="4">
    <source>
        <dbReference type="Proteomes" id="UP000658225"/>
    </source>
</evidence>
<dbReference type="PANTHER" id="PTHR13707:SF57">
    <property type="entry name" value="SUCCINYL-COA:3-KETOACID COENZYME A TRANSFERASE SUBUNIT B-RELATED"/>
    <property type="match status" value="1"/>
</dbReference>
<keyword evidence="4" id="KW-1185">Reference proteome</keyword>
<evidence type="ECO:0000256" key="1">
    <source>
        <dbReference type="ARBA" id="ARBA00007047"/>
    </source>
</evidence>
<dbReference type="Proteomes" id="UP000658225">
    <property type="component" value="Unassembled WGS sequence"/>
</dbReference>
<dbReference type="SUPFAM" id="SSF100950">
    <property type="entry name" value="NagB/RpiA/CoA transferase-like"/>
    <property type="match status" value="1"/>
</dbReference>
<dbReference type="RefSeq" id="WP_192598094.1">
    <property type="nucleotide sequence ID" value="NZ_JADBEL010000005.1"/>
</dbReference>
<dbReference type="Pfam" id="PF01144">
    <property type="entry name" value="CoA_trans"/>
    <property type="match status" value="1"/>
</dbReference>
<proteinExistence type="inferred from homology"/>
<dbReference type="InterPro" id="IPR004165">
    <property type="entry name" value="CoA_trans_fam_I"/>
</dbReference>
<gene>
    <name evidence="3" type="ORF">H4683_001384</name>
</gene>
<comment type="similarity">
    <text evidence="1">Belongs to the 3-oxoacid CoA-transferase subunit B family.</text>
</comment>
<dbReference type="AlphaFoldDB" id="A0A927R5V3"/>
<dbReference type="SMART" id="SM00882">
    <property type="entry name" value="CoA_trans"/>
    <property type="match status" value="1"/>
</dbReference>
<dbReference type="InterPro" id="IPR012791">
    <property type="entry name" value="3-oxoacid_CoA-transf_B"/>
</dbReference>
<reference evidence="3" key="1">
    <citation type="submission" date="2020-10" db="EMBL/GenBank/DDBJ databases">
        <title>Genomic Encyclopedia of Type Strains, Phase IV (KMG-IV): sequencing the most valuable type-strain genomes for metagenomic binning, comparative biology and taxonomic classification.</title>
        <authorList>
            <person name="Goeker M."/>
        </authorList>
    </citation>
    <scope>NUCLEOTIDE SEQUENCE</scope>
    <source>
        <strain evidence="3">DSM 13886</strain>
    </source>
</reference>
<sequence>MRELIAERAAKELAPYSIINLGIGIPTLVADYIDDDLHILHTENGMLGVTSVDEEHIDPLVVNAGKLPVGEAIAASYFSSADSFAMIRGGHIDVAILGALQIDSSGKIANWAIPGRDIIGVGGAMDLLEGAKKIIITTSHTSNDGSPKIVDKCTFPITSQRVAEIIITELAVFNWKGGRYELTELMGDATLEEVKSKTTANYSINEGLLLEGEKV</sequence>
<dbReference type="InterPro" id="IPR037171">
    <property type="entry name" value="NagB/RpiA_transferase-like"/>
</dbReference>
<keyword evidence="2" id="KW-0808">Transferase</keyword>
<accession>A0A927R5V3</accession>
<name>A0A927R5V3_9BACL</name>
<dbReference type="NCBIfam" id="TIGR02428">
    <property type="entry name" value="pcaJ_scoB_fam"/>
    <property type="match status" value="1"/>
</dbReference>
<protein>
    <submittedName>
        <fullName evidence="3">3-oxoacid CoA-transferase B subunit</fullName>
    </submittedName>
</protein>
<dbReference type="EMBL" id="JADBEL010000005">
    <property type="protein sequence ID" value="MBE1554309.1"/>
    <property type="molecule type" value="Genomic_DNA"/>
</dbReference>